<dbReference type="EMBL" id="BK015537">
    <property type="protein sequence ID" value="DAE11787.1"/>
    <property type="molecule type" value="Genomic_DNA"/>
</dbReference>
<organism evidence="1">
    <name type="scientific">Myoviridae sp. ctXwe21</name>
    <dbReference type="NCBI Taxonomy" id="2825123"/>
    <lineage>
        <taxon>Viruses</taxon>
        <taxon>Duplodnaviria</taxon>
        <taxon>Heunggongvirae</taxon>
        <taxon>Uroviricota</taxon>
        <taxon>Caudoviricetes</taxon>
    </lineage>
</organism>
<sequence length="907" mass="101857">MKSRYCLQVKINSSMEEKIEKGQQIGQLPKRDVLTGNEQFPFQEDRENGSITPNALKSFISSGKGGYMSYITEYNVSIHHPSSGIDSGNKYTLEGAIVQVPEDIRTAGLKVSFLNNSGLVETWEFAGGVFENIENWKSNEDKLTDIRDEAISKIKEVESDAISNFSSQRVTPDMLSESTKQFINASGGGTINNLADDEDLVSVDKGENLSVLKFADRAYNLETHIGMGYKILRRNIISGKNILTQEMFDRTNTVYVIQYDFDLDGKTINLPRRTKILFNGGSLSNGKINSKAHIENFGVDGNFTFKDVQFGAYSAVMDLSSCILPTIEKDGNYGYDLSFVLNTINKWKADNHYNLNLKIVFPWSTLYFIKETIYVDKNVSIDFNGSILVPINSLDFCFSVSSQNRMYDDTNTGKVQGSYIKNFVINDSFGTRSKFMFVADNHEISNVKAIKLSNTLLTYGGYIEDAPNDVNYIDFKNIHDIELSNEVRKFDDIVIGKGDGCRLDGIHGCKIKIEGSQGFVASNCVNCGFELRGSQGVIINHHDEEAKGYILTNSSLTMVASKIWKHNRNLITIADDTDYMLYGNKICALSKLVLNDVIIAGSLHLDFGLIPKTVYDIFWDNAKCDTAPKIILNNARVKSSSYREFFNTAGECLLSNVSYTDICQPHGYTSELNSITAKPAWFESDLAIRDLSGSKYDVFYLYDDMRKAGVKLNEVVFNATPKPFEEQKYIATICLSKDFSDIHYGTLLFYHKNKDVIDYKYSLGLDNFEFHTVNEYWDNGEDGYLFFDTGNALNNRIFKTLSSSLDKYNECSKYIKNGINCIAYLREIPQYGEWIIGDMVVVDGNTYAYNGKLWLDASGTPSSVARSGATGERPQNVLAGFCYFDKTINKPVWWNGSSWTDANGATV</sequence>
<name>A0A8S5PZ44_9CAUD</name>
<reference evidence="1" key="1">
    <citation type="journal article" date="2021" name="Proc. Natl. Acad. Sci. U.S.A.">
        <title>A Catalog of Tens of Thousands of Viruses from Human Metagenomes Reveals Hidden Associations with Chronic Diseases.</title>
        <authorList>
            <person name="Tisza M.J."/>
            <person name="Buck C.B."/>
        </authorList>
    </citation>
    <scope>NUCLEOTIDE SEQUENCE</scope>
    <source>
        <strain evidence="1">CtXwe21</strain>
    </source>
</reference>
<evidence type="ECO:0000313" key="1">
    <source>
        <dbReference type="EMBL" id="DAE11787.1"/>
    </source>
</evidence>
<accession>A0A8S5PZ44</accession>
<protein>
    <submittedName>
        <fullName evidence="1">Tailspike protein</fullName>
    </submittedName>
</protein>
<proteinExistence type="predicted"/>